<feature type="domain" description="DUF8041" evidence="1">
    <location>
        <begin position="3"/>
        <end position="155"/>
    </location>
</feature>
<evidence type="ECO:0000313" key="2">
    <source>
        <dbReference type="EMBL" id="KAL2512175.1"/>
    </source>
</evidence>
<dbReference type="PANTHER" id="PTHR33981">
    <property type="entry name" value="EXPRESSED PROTEIN"/>
    <property type="match status" value="1"/>
</dbReference>
<dbReference type="Proteomes" id="UP001604336">
    <property type="component" value="Unassembled WGS sequence"/>
</dbReference>
<dbReference type="AlphaFoldDB" id="A0ABD1THF9"/>
<dbReference type="InterPro" id="IPR058354">
    <property type="entry name" value="DUF8041"/>
</dbReference>
<accession>A0ABD1THF9</accession>
<proteinExistence type="predicted"/>
<dbReference type="PANTHER" id="PTHR33981:SF3">
    <property type="entry name" value="EXPRESSED PROTEIN"/>
    <property type="match status" value="1"/>
</dbReference>
<protein>
    <submittedName>
        <fullName evidence="2">HSP20-like chaperones superfamily protein</fullName>
    </submittedName>
</protein>
<name>A0ABD1THF9_9LAMI</name>
<dbReference type="Pfam" id="PF26145">
    <property type="entry name" value="DUF8041"/>
    <property type="match status" value="1"/>
</dbReference>
<organism evidence="2 3">
    <name type="scientific">Abeliophyllum distichum</name>
    <dbReference type="NCBI Taxonomy" id="126358"/>
    <lineage>
        <taxon>Eukaryota</taxon>
        <taxon>Viridiplantae</taxon>
        <taxon>Streptophyta</taxon>
        <taxon>Embryophyta</taxon>
        <taxon>Tracheophyta</taxon>
        <taxon>Spermatophyta</taxon>
        <taxon>Magnoliopsida</taxon>
        <taxon>eudicotyledons</taxon>
        <taxon>Gunneridae</taxon>
        <taxon>Pentapetalae</taxon>
        <taxon>asterids</taxon>
        <taxon>lamiids</taxon>
        <taxon>Lamiales</taxon>
        <taxon>Oleaceae</taxon>
        <taxon>Forsythieae</taxon>
        <taxon>Abeliophyllum</taxon>
    </lineage>
</organism>
<evidence type="ECO:0000259" key="1">
    <source>
        <dbReference type="Pfam" id="PF26145"/>
    </source>
</evidence>
<comment type="caution">
    <text evidence="2">The sequence shown here is derived from an EMBL/GenBank/DDBJ whole genome shotgun (WGS) entry which is preliminary data.</text>
</comment>
<reference evidence="3" key="1">
    <citation type="submission" date="2024-07" db="EMBL/GenBank/DDBJ databases">
        <title>Two chromosome-level genome assemblies of Korean endemic species Abeliophyllum distichum and Forsythia ovata (Oleaceae).</title>
        <authorList>
            <person name="Jang H."/>
        </authorList>
    </citation>
    <scope>NUCLEOTIDE SEQUENCE [LARGE SCALE GENOMIC DNA]</scope>
</reference>
<sequence length="258" mass="30013">MLCLNFYFKPVLKDKLKAKIILDNNGISGFDKSNLELEVFMVQHDMENIYMWVFKEKPENALGKMQLRSYMNGHSRQGDRPFLFSVDKGFVQSYRMQRKHYKGLSNPQCVHGIEVIPSPNLTDLDEDDCRRWAELTRRDPKSTITPEASDCSSWRNLPNSEFELERPPHPIKTNPHSYSKKILNKSALHLSTQPTNHSNVDVIDLSSVGVKRKKDFISRRNRDDYFVVNARSDRICDMEIHCNKPHWLKEFSGVLGNV</sequence>
<gene>
    <name evidence="2" type="ORF">Adt_17775</name>
</gene>
<evidence type="ECO:0000313" key="3">
    <source>
        <dbReference type="Proteomes" id="UP001604336"/>
    </source>
</evidence>
<dbReference type="EMBL" id="JBFOLK010000005">
    <property type="protein sequence ID" value="KAL2512175.1"/>
    <property type="molecule type" value="Genomic_DNA"/>
</dbReference>
<keyword evidence="3" id="KW-1185">Reference proteome</keyword>